<organism evidence="3 4">
    <name type="scientific">Flavobacterium psychrotolerans</name>
    <dbReference type="NCBI Taxonomy" id="2169410"/>
    <lineage>
        <taxon>Bacteria</taxon>
        <taxon>Pseudomonadati</taxon>
        <taxon>Bacteroidota</taxon>
        <taxon>Flavobacteriia</taxon>
        <taxon>Flavobacteriales</taxon>
        <taxon>Flavobacteriaceae</taxon>
        <taxon>Flavobacterium</taxon>
    </lineage>
</organism>
<dbReference type="RefSeq" id="WP_116723667.1">
    <property type="nucleotide sequence ID" value="NZ_QCZI01000002.1"/>
</dbReference>
<dbReference type="InterPro" id="IPR016186">
    <property type="entry name" value="C-type_lectin-like/link_sf"/>
</dbReference>
<dbReference type="SMART" id="SM00034">
    <property type="entry name" value="CLECT"/>
    <property type="match status" value="1"/>
</dbReference>
<dbReference type="InterPro" id="IPR034007">
    <property type="entry name" value="CTLD_bac"/>
</dbReference>
<name>A0A2U1JNL7_9FLAO</name>
<evidence type="ECO:0000313" key="4">
    <source>
        <dbReference type="Proteomes" id="UP000245449"/>
    </source>
</evidence>
<feature type="signal peptide" evidence="1">
    <location>
        <begin position="1"/>
        <end position="23"/>
    </location>
</feature>
<dbReference type="InterPro" id="IPR016187">
    <property type="entry name" value="CTDL_fold"/>
</dbReference>
<evidence type="ECO:0000259" key="2">
    <source>
        <dbReference type="PROSITE" id="PS50041"/>
    </source>
</evidence>
<evidence type="ECO:0000256" key="1">
    <source>
        <dbReference type="SAM" id="SignalP"/>
    </source>
</evidence>
<dbReference type="SUPFAM" id="SSF56436">
    <property type="entry name" value="C-type lectin-like"/>
    <property type="match status" value="1"/>
</dbReference>
<dbReference type="EMBL" id="QCZI01000002">
    <property type="protein sequence ID" value="PWA06767.1"/>
    <property type="molecule type" value="Genomic_DNA"/>
</dbReference>
<dbReference type="AlphaFoldDB" id="A0A2U1JNL7"/>
<dbReference type="NCBIfam" id="TIGR04131">
    <property type="entry name" value="Bac_Flav_CTERM"/>
    <property type="match status" value="1"/>
</dbReference>
<gene>
    <name evidence="3" type="ORF">DB895_01920</name>
</gene>
<comment type="caution">
    <text evidence="3">The sequence shown here is derived from an EMBL/GenBank/DDBJ whole genome shotgun (WGS) entry which is preliminary data.</text>
</comment>
<dbReference type="PROSITE" id="PS50041">
    <property type="entry name" value="C_TYPE_LECTIN_2"/>
    <property type="match status" value="1"/>
</dbReference>
<dbReference type="OrthoDB" id="9765926at2"/>
<reference evidence="3 4" key="1">
    <citation type="submission" date="2018-04" db="EMBL/GenBank/DDBJ databases">
        <title>Flavobacterium sp. nov., isolated from glacier ice.</title>
        <authorList>
            <person name="Liu Q."/>
            <person name="Xin Y.-H."/>
        </authorList>
    </citation>
    <scope>NUCLEOTIDE SEQUENCE [LARGE SCALE GENOMIC DNA]</scope>
    <source>
        <strain evidence="3 4">RB1R5</strain>
    </source>
</reference>
<accession>A0A2U1JNL7</accession>
<dbReference type="InterPro" id="IPR026341">
    <property type="entry name" value="T9SS_type_B"/>
</dbReference>
<keyword evidence="1" id="KW-0732">Signal</keyword>
<keyword evidence="4" id="KW-1185">Reference proteome</keyword>
<dbReference type="CDD" id="cd03603">
    <property type="entry name" value="CLECT_VCBS"/>
    <property type="match status" value="1"/>
</dbReference>
<dbReference type="Proteomes" id="UP000245449">
    <property type="component" value="Unassembled WGS sequence"/>
</dbReference>
<dbReference type="InterPro" id="IPR044023">
    <property type="entry name" value="Ig_7"/>
</dbReference>
<dbReference type="InterPro" id="IPR001304">
    <property type="entry name" value="C-type_lectin-like"/>
</dbReference>
<protein>
    <submittedName>
        <fullName evidence="3">Lectin</fullName>
    </submittedName>
</protein>
<dbReference type="Gene3D" id="3.10.100.10">
    <property type="entry name" value="Mannose-Binding Protein A, subunit A"/>
    <property type="match status" value="1"/>
</dbReference>
<dbReference type="Pfam" id="PF19081">
    <property type="entry name" value="Ig_7"/>
    <property type="match status" value="2"/>
</dbReference>
<dbReference type="Pfam" id="PF13585">
    <property type="entry name" value="CHU_C"/>
    <property type="match status" value="1"/>
</dbReference>
<feature type="domain" description="C-type lectin" evidence="2">
    <location>
        <begin position="147"/>
        <end position="270"/>
    </location>
</feature>
<evidence type="ECO:0000313" key="3">
    <source>
        <dbReference type="EMBL" id="PWA06767.1"/>
    </source>
</evidence>
<sequence length="689" mass="75503">MEKSTVFKTILILLLFLTKMTHANTAPIITATGNQIYCPQSHMKIVTGVTIIDPDDTTTDAIYIQISSGYINGQDQLTLIGSHPTIITSWDITSAKLKLYSSTGSQIPYIDFIAAIKDVEFHNSAVSPTSGNRDFSISIGQANYLPSTEHYYQFIPSLGITWTDAKTAAENSTYYEFQGYLATITNLDEASFVGKQASGTGWIGGTDEETEGVWKWATGPESGTVFWNGAVNGSTPNFAFWNIQEPNNLGDENYAHVTSPGVGVLGSWNDLSNAGGASGDYQPKGYIVEYGGMPDDPVLQISASTSITISSISASVGELQCSQKTLTISIDFPDATLNWFTVPTGGSPIATTNTFTTPILTQNTTFYYDYGCPVRKLFVVEVIPLPNINSTNNPISICGNNDVALEAISSAGNVNWYTSLTSTNIEATGTNLIIQNITKSITYYAEAVDRGCSNNIRIPVNVTLYALPDISDEELTICEGESVSLNAGIEHMKYLWSTGEITQTILTNELNDYSVTVTSPAPENCSKTKTFTIIKNTKPSIMEVLVNESNVTILANGIGNFEYSINGINYQDSTTFNIETAGLYTAHVREKNNCGGDTKKFVVIFMPPFFTPNNDGFNDFWNGKGMENFKTAEIKIFDRYGKFIIQLNASNRYWNGTLNEKPLPADDYWYVARIDDSIPEKRGHFSLKR</sequence>
<proteinExistence type="predicted"/>
<feature type="chain" id="PRO_5015408043" evidence="1">
    <location>
        <begin position="24"/>
        <end position="689"/>
    </location>
</feature>